<dbReference type="InterPro" id="IPR036188">
    <property type="entry name" value="FAD/NAD-bd_sf"/>
</dbReference>
<protein>
    <recommendedName>
        <fullName evidence="8">FAD-binding domain-containing protein</fullName>
    </recommendedName>
</protein>
<evidence type="ECO:0000313" key="9">
    <source>
        <dbReference type="EMBL" id="KAG4413686.1"/>
    </source>
</evidence>
<accession>A0A8H7T660</accession>
<dbReference type="PRINTS" id="PR00420">
    <property type="entry name" value="RNGMNOXGNASE"/>
</dbReference>
<comment type="cofactor">
    <cofactor evidence="1">
        <name>FAD</name>
        <dbReference type="ChEBI" id="CHEBI:57692"/>
    </cofactor>
</comment>
<gene>
    <name evidence="9" type="ORF">IFR04_013190</name>
</gene>
<evidence type="ECO:0000256" key="6">
    <source>
        <dbReference type="ARBA" id="ARBA00023002"/>
    </source>
</evidence>
<dbReference type="Gene3D" id="3.50.50.60">
    <property type="entry name" value="FAD/NAD(P)-binding domain"/>
    <property type="match status" value="1"/>
</dbReference>
<comment type="similarity">
    <text evidence="3">Belongs to the paxM FAD-dependent monooxygenase family.</text>
</comment>
<dbReference type="InterPro" id="IPR002938">
    <property type="entry name" value="FAD-bd"/>
</dbReference>
<dbReference type="PANTHER" id="PTHR47178:SF4">
    <property type="entry name" value="FAD-DEPENDENT MONOOXYGENASE APTC"/>
    <property type="match status" value="1"/>
</dbReference>
<dbReference type="GO" id="GO:0004497">
    <property type="term" value="F:monooxygenase activity"/>
    <property type="evidence" value="ECO:0007669"/>
    <property type="project" value="UniProtKB-KW"/>
</dbReference>
<dbReference type="AlphaFoldDB" id="A0A8H7T660"/>
<dbReference type="Proteomes" id="UP000664132">
    <property type="component" value="Unassembled WGS sequence"/>
</dbReference>
<comment type="pathway">
    <text evidence="2">Secondary metabolite biosynthesis.</text>
</comment>
<keyword evidence="10" id="KW-1185">Reference proteome</keyword>
<keyword evidence="4" id="KW-0285">Flavoprotein</keyword>
<dbReference type="Pfam" id="PF01494">
    <property type="entry name" value="FAD_binding_3"/>
    <property type="match status" value="1"/>
</dbReference>
<comment type="caution">
    <text evidence="9">The sequence shown here is derived from an EMBL/GenBank/DDBJ whole genome shotgun (WGS) entry which is preliminary data.</text>
</comment>
<dbReference type="SUPFAM" id="SSF51905">
    <property type="entry name" value="FAD/NAD(P)-binding domain"/>
    <property type="match status" value="1"/>
</dbReference>
<sequence>MTLTQPIQIIGAGIGGLTLARCFKNRGIQSIIFEKNPSPAHHNYGISLQPWTTKLLTNVLGIDESTFARRVAVDGSRGGMGQVYPSHVSGLGSGKGGPKLLRAHRGRLEGLLREQLDVQWRHVLEGIEASGTGHTLTFKDREKVECGLVIDTSGVHSPIRKSLVPDVQLNVLPYVVFRGTRRIDRTAFKAIYESHSKDGNVLETKQGNTLLQISINDYVQDSEAVDISYIYSRPSHSNSEDPLHRPDRALNQASDISEAFFAEVSKLRDLEQPFKDAFDEENVRKGRTLHWLMRDVLVEKDELVRLASQGKGVYFIGDAAHALPILGGEGACFAIRDAAELAGCVEDARGKDGEVVVDAEMFYGRIFGDWEEGMRMSEERLRKMHAQGRSSL</sequence>
<keyword evidence="5" id="KW-0274">FAD</keyword>
<reference evidence="9" key="1">
    <citation type="submission" date="2021-02" db="EMBL/GenBank/DDBJ databases">
        <title>Genome sequence Cadophora malorum strain M34.</title>
        <authorList>
            <person name="Stefanovic E."/>
            <person name="Vu D."/>
            <person name="Scully C."/>
            <person name="Dijksterhuis J."/>
            <person name="Roader J."/>
            <person name="Houbraken J."/>
        </authorList>
    </citation>
    <scope>NUCLEOTIDE SEQUENCE</scope>
    <source>
        <strain evidence="9">M34</strain>
    </source>
</reference>
<keyword evidence="6" id="KW-0560">Oxidoreductase</keyword>
<dbReference type="PANTHER" id="PTHR47178">
    <property type="entry name" value="MONOOXYGENASE, FAD-BINDING"/>
    <property type="match status" value="1"/>
</dbReference>
<dbReference type="GO" id="GO:0071949">
    <property type="term" value="F:FAD binding"/>
    <property type="evidence" value="ECO:0007669"/>
    <property type="project" value="InterPro"/>
</dbReference>
<evidence type="ECO:0000259" key="8">
    <source>
        <dbReference type="Pfam" id="PF01494"/>
    </source>
</evidence>
<evidence type="ECO:0000256" key="1">
    <source>
        <dbReference type="ARBA" id="ARBA00001974"/>
    </source>
</evidence>
<evidence type="ECO:0000256" key="4">
    <source>
        <dbReference type="ARBA" id="ARBA00022630"/>
    </source>
</evidence>
<feature type="domain" description="FAD-binding" evidence="8">
    <location>
        <begin position="7"/>
        <end position="163"/>
    </location>
</feature>
<evidence type="ECO:0000256" key="7">
    <source>
        <dbReference type="ARBA" id="ARBA00023033"/>
    </source>
</evidence>
<evidence type="ECO:0000313" key="10">
    <source>
        <dbReference type="Proteomes" id="UP000664132"/>
    </source>
</evidence>
<dbReference type="EMBL" id="JAFJYH010000301">
    <property type="protein sequence ID" value="KAG4413686.1"/>
    <property type="molecule type" value="Genomic_DNA"/>
</dbReference>
<organism evidence="9 10">
    <name type="scientific">Cadophora malorum</name>
    <dbReference type="NCBI Taxonomy" id="108018"/>
    <lineage>
        <taxon>Eukaryota</taxon>
        <taxon>Fungi</taxon>
        <taxon>Dikarya</taxon>
        <taxon>Ascomycota</taxon>
        <taxon>Pezizomycotina</taxon>
        <taxon>Leotiomycetes</taxon>
        <taxon>Helotiales</taxon>
        <taxon>Ploettnerulaceae</taxon>
        <taxon>Cadophora</taxon>
    </lineage>
</organism>
<evidence type="ECO:0000256" key="2">
    <source>
        <dbReference type="ARBA" id="ARBA00005179"/>
    </source>
</evidence>
<dbReference type="OrthoDB" id="47494at2759"/>
<evidence type="ECO:0000256" key="3">
    <source>
        <dbReference type="ARBA" id="ARBA00007992"/>
    </source>
</evidence>
<keyword evidence="7" id="KW-0503">Monooxygenase</keyword>
<evidence type="ECO:0000256" key="5">
    <source>
        <dbReference type="ARBA" id="ARBA00022827"/>
    </source>
</evidence>
<proteinExistence type="inferred from homology"/>
<name>A0A8H7T660_9HELO</name>